<dbReference type="InterPro" id="IPR012340">
    <property type="entry name" value="NA-bd_OB-fold"/>
</dbReference>
<feature type="domain" description="TRNA-binding" evidence="17">
    <location>
        <begin position="7"/>
        <end position="105"/>
    </location>
</feature>
<evidence type="ECO:0000256" key="7">
    <source>
        <dbReference type="ARBA" id="ARBA00022555"/>
    </source>
</evidence>
<dbReference type="FunFam" id="2.40.50.140:FF:000042">
    <property type="entry name" value="Methionine--tRNA ligase"/>
    <property type="match status" value="1"/>
</dbReference>
<dbReference type="EC" id="6.1.1.10" evidence="4"/>
<dbReference type="Gene3D" id="2.40.50.140">
    <property type="entry name" value="Nucleic acid-binding proteins"/>
    <property type="match status" value="1"/>
</dbReference>
<evidence type="ECO:0000256" key="6">
    <source>
        <dbReference type="ARBA" id="ARBA00022490"/>
    </source>
</evidence>
<dbReference type="GO" id="GO:0000049">
    <property type="term" value="F:tRNA binding"/>
    <property type="evidence" value="ECO:0007669"/>
    <property type="project" value="UniProtKB-UniRule"/>
</dbReference>
<evidence type="ECO:0000256" key="9">
    <source>
        <dbReference type="ARBA" id="ARBA00022741"/>
    </source>
</evidence>
<dbReference type="GO" id="GO:0004825">
    <property type="term" value="F:methionine-tRNA ligase activity"/>
    <property type="evidence" value="ECO:0007669"/>
    <property type="project" value="UniProtKB-EC"/>
</dbReference>
<evidence type="ECO:0000256" key="1">
    <source>
        <dbReference type="ARBA" id="ARBA00003314"/>
    </source>
</evidence>
<comment type="catalytic activity">
    <reaction evidence="15">
        <text>tRNA(Met) + L-methionine + ATP = L-methionyl-tRNA(Met) + AMP + diphosphate</text>
        <dbReference type="Rhea" id="RHEA:13481"/>
        <dbReference type="Rhea" id="RHEA-COMP:9667"/>
        <dbReference type="Rhea" id="RHEA-COMP:9698"/>
        <dbReference type="ChEBI" id="CHEBI:30616"/>
        <dbReference type="ChEBI" id="CHEBI:33019"/>
        <dbReference type="ChEBI" id="CHEBI:57844"/>
        <dbReference type="ChEBI" id="CHEBI:78442"/>
        <dbReference type="ChEBI" id="CHEBI:78530"/>
        <dbReference type="ChEBI" id="CHEBI:456215"/>
        <dbReference type="EC" id="6.1.1.10"/>
    </reaction>
</comment>
<evidence type="ECO:0000259" key="17">
    <source>
        <dbReference type="PROSITE" id="PS50886"/>
    </source>
</evidence>
<dbReference type="InterPro" id="IPR002547">
    <property type="entry name" value="tRNA-bd_dom"/>
</dbReference>
<evidence type="ECO:0000256" key="15">
    <source>
        <dbReference type="ARBA" id="ARBA00047364"/>
    </source>
</evidence>
<sequence>ELVSFDEFMQLDIRIGRVVEAEAIKGSRKLLRLLVDIGEEEPRQIVAGIAGIYKPEELLNREIVVLANLKPAKIFGYDSMGMLLAAGEGVLLVPDREVNPGERVR</sequence>
<evidence type="ECO:0000313" key="18">
    <source>
        <dbReference type="EMBL" id="HEC56431.1"/>
    </source>
</evidence>
<keyword evidence="9" id="KW-0547">Nucleotide-binding</keyword>
<dbReference type="NCBIfam" id="TIGR00399">
    <property type="entry name" value="metG_C_term"/>
    <property type="match status" value="1"/>
</dbReference>
<evidence type="ECO:0000256" key="4">
    <source>
        <dbReference type="ARBA" id="ARBA00012838"/>
    </source>
</evidence>
<comment type="caution">
    <text evidence="18">The sequence shown here is derived from an EMBL/GenBank/DDBJ whole genome shotgun (WGS) entry which is preliminary data.</text>
</comment>
<keyword evidence="6" id="KW-0963">Cytoplasm</keyword>
<comment type="subunit">
    <text evidence="3">Homodimer.</text>
</comment>
<evidence type="ECO:0000256" key="3">
    <source>
        <dbReference type="ARBA" id="ARBA00011738"/>
    </source>
</evidence>
<dbReference type="InterPro" id="IPR051270">
    <property type="entry name" value="Tyrosine-tRNA_ligase_regulator"/>
</dbReference>
<comment type="subcellular location">
    <subcellularLocation>
        <location evidence="2">Cytoplasm</location>
    </subcellularLocation>
</comment>
<evidence type="ECO:0000256" key="16">
    <source>
        <dbReference type="PROSITE-ProRule" id="PRU00209"/>
    </source>
</evidence>
<reference evidence="18" key="1">
    <citation type="journal article" date="2020" name="mSystems">
        <title>Genome- and Community-Level Interaction Insights into Carbon Utilization and Element Cycling Functions of Hydrothermarchaeota in Hydrothermal Sediment.</title>
        <authorList>
            <person name="Zhou Z."/>
            <person name="Liu Y."/>
            <person name="Xu W."/>
            <person name="Pan J."/>
            <person name="Luo Z.H."/>
            <person name="Li M."/>
        </authorList>
    </citation>
    <scope>NUCLEOTIDE SEQUENCE [LARGE SCALE GENOMIC DNA]</scope>
    <source>
        <strain evidence="18">HyVt-386</strain>
    </source>
</reference>
<evidence type="ECO:0000256" key="12">
    <source>
        <dbReference type="ARBA" id="ARBA00022917"/>
    </source>
</evidence>
<dbReference type="CDD" id="cd02800">
    <property type="entry name" value="tRNA_bind_EcMetRS_like"/>
    <property type="match status" value="1"/>
</dbReference>
<keyword evidence="7 16" id="KW-0820">tRNA-binding</keyword>
<protein>
    <recommendedName>
        <fullName evidence="5">Methionine--tRNA ligase</fullName>
        <ecNumber evidence="4">6.1.1.10</ecNumber>
    </recommendedName>
    <alternativeName>
        <fullName evidence="14">Methionyl-tRNA synthetase</fullName>
    </alternativeName>
</protein>
<evidence type="ECO:0000256" key="10">
    <source>
        <dbReference type="ARBA" id="ARBA00022840"/>
    </source>
</evidence>
<keyword evidence="11 16" id="KW-0694">RNA-binding</keyword>
<keyword evidence="12" id="KW-0648">Protein biosynthesis</keyword>
<dbReference type="PANTHER" id="PTHR11586:SF37">
    <property type="entry name" value="TRNA-BINDING DOMAIN-CONTAINING PROTEIN"/>
    <property type="match status" value="1"/>
</dbReference>
<dbReference type="GO" id="GO:0005524">
    <property type="term" value="F:ATP binding"/>
    <property type="evidence" value="ECO:0007669"/>
    <property type="project" value="UniProtKB-KW"/>
</dbReference>
<dbReference type="GO" id="GO:0006431">
    <property type="term" value="P:methionyl-tRNA aminoacylation"/>
    <property type="evidence" value="ECO:0007669"/>
    <property type="project" value="InterPro"/>
</dbReference>
<dbReference type="SUPFAM" id="SSF50249">
    <property type="entry name" value="Nucleic acid-binding proteins"/>
    <property type="match status" value="1"/>
</dbReference>
<evidence type="ECO:0000256" key="13">
    <source>
        <dbReference type="ARBA" id="ARBA00023146"/>
    </source>
</evidence>
<organism evidence="18">
    <name type="scientific">Candidatus Syntropharchaeum butanivorans</name>
    <dbReference type="NCBI Taxonomy" id="1839936"/>
    <lineage>
        <taxon>Archaea</taxon>
        <taxon>Methanobacteriati</taxon>
        <taxon>Methanobacteriota</taxon>
        <taxon>Stenosarchaea group</taxon>
        <taxon>Methanomicrobia</taxon>
        <taxon>Methanosarcinales</taxon>
        <taxon>ANME-2 cluster</taxon>
        <taxon>Candidatus Syntropharchaeum</taxon>
    </lineage>
</organism>
<evidence type="ECO:0000256" key="8">
    <source>
        <dbReference type="ARBA" id="ARBA00022598"/>
    </source>
</evidence>
<comment type="function">
    <text evidence="1">Is required not only for elongation of protein synthesis but also for the initiation of all mRNA translation through initiator tRNA(fMet) aminoacylation.</text>
</comment>
<dbReference type="Pfam" id="PF01588">
    <property type="entry name" value="tRNA_bind"/>
    <property type="match status" value="1"/>
</dbReference>
<evidence type="ECO:0000256" key="11">
    <source>
        <dbReference type="ARBA" id="ARBA00022884"/>
    </source>
</evidence>
<keyword evidence="10" id="KW-0067">ATP-binding</keyword>
<accession>A0A7J2RYX5</accession>
<evidence type="ECO:0000256" key="2">
    <source>
        <dbReference type="ARBA" id="ARBA00004496"/>
    </source>
</evidence>
<dbReference type="GO" id="GO:0005737">
    <property type="term" value="C:cytoplasm"/>
    <property type="evidence" value="ECO:0007669"/>
    <property type="project" value="UniProtKB-SubCell"/>
</dbReference>
<evidence type="ECO:0000256" key="14">
    <source>
        <dbReference type="ARBA" id="ARBA00030904"/>
    </source>
</evidence>
<dbReference type="AlphaFoldDB" id="A0A7J2RYX5"/>
<gene>
    <name evidence="18" type="primary">metG</name>
    <name evidence="18" type="ORF">ENI32_00875</name>
</gene>
<proteinExistence type="predicted"/>
<keyword evidence="8 18" id="KW-0436">Ligase</keyword>
<dbReference type="PROSITE" id="PS50886">
    <property type="entry name" value="TRBD"/>
    <property type="match status" value="1"/>
</dbReference>
<dbReference type="Proteomes" id="UP000885936">
    <property type="component" value="Unassembled WGS sequence"/>
</dbReference>
<feature type="non-terminal residue" evidence="18">
    <location>
        <position position="1"/>
    </location>
</feature>
<dbReference type="InterPro" id="IPR004495">
    <property type="entry name" value="Met-tRNA-synth_bsu_C"/>
</dbReference>
<evidence type="ECO:0000256" key="5">
    <source>
        <dbReference type="ARBA" id="ARBA00018753"/>
    </source>
</evidence>
<keyword evidence="13" id="KW-0030">Aminoacyl-tRNA synthetase</keyword>
<dbReference type="PANTHER" id="PTHR11586">
    <property type="entry name" value="TRNA-AMINOACYLATION COFACTOR ARC1 FAMILY MEMBER"/>
    <property type="match status" value="1"/>
</dbReference>
<dbReference type="EMBL" id="DRIE01000012">
    <property type="protein sequence ID" value="HEC56431.1"/>
    <property type="molecule type" value="Genomic_DNA"/>
</dbReference>
<name>A0A7J2RYX5_9EURY</name>